<dbReference type="AlphaFoldDB" id="A0A3B0T757"/>
<dbReference type="Gene3D" id="1.10.940.10">
    <property type="entry name" value="NusB-like"/>
    <property type="match status" value="1"/>
</dbReference>
<keyword evidence="1 6" id="KW-0489">Methyltransferase</keyword>
<reference evidence="6" key="1">
    <citation type="submission" date="2018-06" db="EMBL/GenBank/DDBJ databases">
        <authorList>
            <person name="Zhirakovskaya E."/>
        </authorList>
    </citation>
    <scope>NUCLEOTIDE SEQUENCE</scope>
</reference>
<dbReference type="PRINTS" id="PR02008">
    <property type="entry name" value="RCMTFAMILY"/>
</dbReference>
<dbReference type="GO" id="GO:0008173">
    <property type="term" value="F:RNA methyltransferase activity"/>
    <property type="evidence" value="ECO:0007669"/>
    <property type="project" value="InterPro"/>
</dbReference>
<protein>
    <submittedName>
        <fullName evidence="6">16S rRNA (Cytosine(967)-C(5))-methyltransferase</fullName>
        <ecNumber evidence="6">2.1.1.176</ecNumber>
    </submittedName>
</protein>
<dbReference type="GO" id="GO:0003723">
    <property type="term" value="F:RNA binding"/>
    <property type="evidence" value="ECO:0007669"/>
    <property type="project" value="UniProtKB-KW"/>
</dbReference>
<dbReference type="InterPro" id="IPR049560">
    <property type="entry name" value="MeTrfase_RsmB-F_NOP2_cat"/>
</dbReference>
<dbReference type="PANTHER" id="PTHR22807">
    <property type="entry name" value="NOP2 YEAST -RELATED NOL1/NOP2/FMU SUN DOMAIN-CONTAINING"/>
    <property type="match status" value="1"/>
</dbReference>
<sequence length="405" mass="43415">MKPGVRTRAAAARALMDVTENGAWSNRVAEVLVEEMPQREKAKTLRLFMDAVRFRRRLDRAIDSVITRPLDDADPEIRACLRIGAVDLLLHRTPSFAAISTAVEATRELDVGHASSFVNAALRKLDERGEPALEGEARYEQWGVEDHVFGIVAELLGEDAAAAFFEACIEPPSVSCFVASNSDTPLSFVPHDSIKGAGHLEHPSDADPPYIMDAASVAVGRVVGAKPGDTVLDIAAAPGGKTLVIADMMQGEGLLVAADRHWNRLVRAARRWDDLSLSVGIVQADGLASPFRPGSFDVVLLDAPCSGLGTLRRRPEIKDRVSTKNIASLAEIQGDLLAAALPLVRPGGRLVYSVCTLTKQETIDRVEMYDAAPPEGLPGEILGKGLLLAPHLTGTDGMFISVITP</sequence>
<dbReference type="Gene3D" id="3.40.50.150">
    <property type="entry name" value="Vaccinia Virus protein VP39"/>
    <property type="match status" value="1"/>
</dbReference>
<organism evidence="6">
    <name type="scientific">hydrothermal vent metagenome</name>
    <dbReference type="NCBI Taxonomy" id="652676"/>
    <lineage>
        <taxon>unclassified sequences</taxon>
        <taxon>metagenomes</taxon>
        <taxon>ecological metagenomes</taxon>
    </lineage>
</organism>
<dbReference type="InterPro" id="IPR006027">
    <property type="entry name" value="NusB_RsmB_TIM44"/>
</dbReference>
<evidence type="ECO:0000259" key="5">
    <source>
        <dbReference type="PROSITE" id="PS51686"/>
    </source>
</evidence>
<evidence type="ECO:0000256" key="4">
    <source>
        <dbReference type="ARBA" id="ARBA00022884"/>
    </source>
</evidence>
<dbReference type="InterPro" id="IPR023267">
    <property type="entry name" value="RCMT"/>
</dbReference>
<dbReference type="PANTHER" id="PTHR22807:SF30">
    <property type="entry name" value="28S RRNA (CYTOSINE(4447)-C(5))-METHYLTRANSFERASE-RELATED"/>
    <property type="match status" value="1"/>
</dbReference>
<evidence type="ECO:0000256" key="2">
    <source>
        <dbReference type="ARBA" id="ARBA00022679"/>
    </source>
</evidence>
<evidence type="ECO:0000256" key="1">
    <source>
        <dbReference type="ARBA" id="ARBA00022603"/>
    </source>
</evidence>
<dbReference type="EC" id="2.1.1.176" evidence="6"/>
<evidence type="ECO:0000256" key="3">
    <source>
        <dbReference type="ARBA" id="ARBA00022691"/>
    </source>
</evidence>
<dbReference type="PROSITE" id="PS51686">
    <property type="entry name" value="SAM_MT_RSMB_NOP"/>
    <property type="match status" value="1"/>
</dbReference>
<dbReference type="Pfam" id="PF01189">
    <property type="entry name" value="Methyltr_RsmB-F"/>
    <property type="match status" value="1"/>
</dbReference>
<dbReference type="SUPFAM" id="SSF48013">
    <property type="entry name" value="NusB-like"/>
    <property type="match status" value="1"/>
</dbReference>
<dbReference type="InterPro" id="IPR029063">
    <property type="entry name" value="SAM-dependent_MTases_sf"/>
</dbReference>
<evidence type="ECO:0000313" key="6">
    <source>
        <dbReference type="EMBL" id="VAW02766.1"/>
    </source>
</evidence>
<dbReference type="CDD" id="cd02440">
    <property type="entry name" value="AdoMet_MTases"/>
    <property type="match status" value="1"/>
</dbReference>
<dbReference type="Pfam" id="PF01029">
    <property type="entry name" value="NusB"/>
    <property type="match status" value="1"/>
</dbReference>
<feature type="domain" description="SAM-dependent MTase RsmB/NOP-type" evidence="5">
    <location>
        <begin position="210"/>
        <end position="405"/>
    </location>
</feature>
<dbReference type="EMBL" id="UOEK01000241">
    <property type="protein sequence ID" value="VAW02766.1"/>
    <property type="molecule type" value="Genomic_DNA"/>
</dbReference>
<dbReference type="InterPro" id="IPR035926">
    <property type="entry name" value="NusB-like_sf"/>
</dbReference>
<accession>A0A3B0T757</accession>
<dbReference type="GO" id="GO:0001510">
    <property type="term" value="P:RNA methylation"/>
    <property type="evidence" value="ECO:0007669"/>
    <property type="project" value="InterPro"/>
</dbReference>
<gene>
    <name evidence="6" type="ORF">MNBD_ACTINO02-1156</name>
</gene>
<keyword evidence="3" id="KW-0949">S-adenosyl-L-methionine</keyword>
<name>A0A3B0T757_9ZZZZ</name>
<keyword evidence="2 6" id="KW-0808">Transferase</keyword>
<dbReference type="InterPro" id="IPR001678">
    <property type="entry name" value="MeTrfase_RsmB-F_NOP2_dom"/>
</dbReference>
<keyword evidence="4" id="KW-0694">RNA-binding</keyword>
<dbReference type="SUPFAM" id="SSF53335">
    <property type="entry name" value="S-adenosyl-L-methionine-dependent methyltransferases"/>
    <property type="match status" value="1"/>
</dbReference>
<proteinExistence type="predicted"/>
<dbReference type="GO" id="GO:0006355">
    <property type="term" value="P:regulation of DNA-templated transcription"/>
    <property type="evidence" value="ECO:0007669"/>
    <property type="project" value="InterPro"/>
</dbReference>